<comment type="catalytic activity">
    <reaction evidence="4 5">
        <text>uridine(38/39/40) in tRNA = pseudouridine(38/39/40) in tRNA</text>
        <dbReference type="Rhea" id="RHEA:22376"/>
        <dbReference type="Rhea" id="RHEA-COMP:10085"/>
        <dbReference type="Rhea" id="RHEA-COMP:10087"/>
        <dbReference type="ChEBI" id="CHEBI:65314"/>
        <dbReference type="ChEBI" id="CHEBI:65315"/>
        <dbReference type="EC" id="5.4.99.12"/>
    </reaction>
</comment>
<comment type="similarity">
    <text evidence="1 4 5">Belongs to the tRNA pseudouridine synthase TruA family.</text>
</comment>
<feature type="domain" description="Pseudouridine synthase I TruA alpha/beta" evidence="6">
    <location>
        <begin position="145"/>
        <end position="245"/>
    </location>
</feature>
<dbReference type="NCBIfam" id="TIGR00071">
    <property type="entry name" value="hisT_truA"/>
    <property type="match status" value="1"/>
</dbReference>
<dbReference type="EC" id="5.4.99.12" evidence="4"/>
<dbReference type="Proteomes" id="UP000632377">
    <property type="component" value="Unassembled WGS sequence"/>
</dbReference>
<organism evidence="7 8">
    <name type="scientific">Clostridium rhizosphaerae</name>
    <dbReference type="NCBI Taxonomy" id="2803861"/>
    <lineage>
        <taxon>Bacteria</taxon>
        <taxon>Bacillati</taxon>
        <taxon>Bacillota</taxon>
        <taxon>Clostridia</taxon>
        <taxon>Eubacteriales</taxon>
        <taxon>Clostridiaceae</taxon>
        <taxon>Clostridium</taxon>
    </lineage>
</organism>
<dbReference type="SUPFAM" id="SSF55120">
    <property type="entry name" value="Pseudouridine synthase"/>
    <property type="match status" value="1"/>
</dbReference>
<keyword evidence="3 4" id="KW-0413">Isomerase</keyword>
<reference evidence="7 8" key="1">
    <citation type="submission" date="2021-01" db="EMBL/GenBank/DDBJ databases">
        <title>Genome public.</title>
        <authorList>
            <person name="Liu C."/>
            <person name="Sun Q."/>
        </authorList>
    </citation>
    <scope>NUCLEOTIDE SEQUENCE [LARGE SCALE GENOMIC DNA]</scope>
    <source>
        <strain evidence="7 8">YIM B02515</strain>
    </source>
</reference>
<protein>
    <recommendedName>
        <fullName evidence="4">tRNA pseudouridine synthase A</fullName>
        <ecNumber evidence="4">5.4.99.12</ecNumber>
    </recommendedName>
    <alternativeName>
        <fullName evidence="4">tRNA pseudouridine(38-40) synthase</fullName>
    </alternativeName>
    <alternativeName>
        <fullName evidence="4">tRNA pseudouridylate synthase I</fullName>
    </alternativeName>
    <alternativeName>
        <fullName evidence="4">tRNA-uridine isomerase I</fullName>
    </alternativeName>
</protein>
<dbReference type="InterPro" id="IPR020095">
    <property type="entry name" value="PsdUridine_synth_TruA_C"/>
</dbReference>
<dbReference type="Gene3D" id="3.30.70.660">
    <property type="entry name" value="Pseudouridine synthase I, catalytic domain, C-terminal subdomain"/>
    <property type="match status" value="1"/>
</dbReference>
<evidence type="ECO:0000313" key="8">
    <source>
        <dbReference type="Proteomes" id="UP000632377"/>
    </source>
</evidence>
<dbReference type="RefSeq" id="WP_202749391.1">
    <property type="nucleotide sequence ID" value="NZ_JAESWC010000007.1"/>
</dbReference>
<evidence type="ECO:0000259" key="6">
    <source>
        <dbReference type="Pfam" id="PF01416"/>
    </source>
</evidence>
<feature type="domain" description="Pseudouridine synthase I TruA alpha/beta" evidence="6">
    <location>
        <begin position="7"/>
        <end position="105"/>
    </location>
</feature>
<comment type="function">
    <text evidence="4">Formation of pseudouridine at positions 38, 39 and 40 in the anticodon stem and loop of transfer RNAs.</text>
</comment>
<dbReference type="PANTHER" id="PTHR11142:SF22">
    <property type="entry name" value="TRNA PSEUDOURIDINE SYNTHASE A 2"/>
    <property type="match status" value="1"/>
</dbReference>
<keyword evidence="8" id="KW-1185">Reference proteome</keyword>
<comment type="subunit">
    <text evidence="4">Homodimer.</text>
</comment>
<gene>
    <name evidence="4 7" type="primary">truA</name>
    <name evidence="7" type="ORF">JK636_12810</name>
</gene>
<evidence type="ECO:0000256" key="3">
    <source>
        <dbReference type="ARBA" id="ARBA00023235"/>
    </source>
</evidence>
<evidence type="ECO:0000313" key="7">
    <source>
        <dbReference type="EMBL" id="MBL4936639.1"/>
    </source>
</evidence>
<feature type="active site" description="Nucleophile" evidence="4">
    <location>
        <position position="53"/>
    </location>
</feature>
<evidence type="ECO:0000256" key="2">
    <source>
        <dbReference type="ARBA" id="ARBA00022694"/>
    </source>
</evidence>
<dbReference type="InterPro" id="IPR020094">
    <property type="entry name" value="TruA/RsuA/RluB/E/F_N"/>
</dbReference>
<evidence type="ECO:0000256" key="5">
    <source>
        <dbReference type="RuleBase" id="RU003792"/>
    </source>
</evidence>
<dbReference type="InterPro" id="IPR020103">
    <property type="entry name" value="PsdUridine_synth_cat_dom_sf"/>
</dbReference>
<evidence type="ECO:0000256" key="1">
    <source>
        <dbReference type="ARBA" id="ARBA00009375"/>
    </source>
</evidence>
<accession>A0ABS1TBA8</accession>
<evidence type="ECO:0000256" key="4">
    <source>
        <dbReference type="HAMAP-Rule" id="MF_00171"/>
    </source>
</evidence>
<name>A0ABS1TBA8_9CLOT</name>
<dbReference type="Pfam" id="PF01416">
    <property type="entry name" value="PseudoU_synth_1"/>
    <property type="match status" value="2"/>
</dbReference>
<sequence>MRNLKMVIQYDGSRYRGWQKQKDVDITIQNKIESVLSKMIGEEIQVIGCGRTDTGVHAENYIANFHTNYDESIDNMLNYLYEYLPEDIVVKSMKDTGERFHARYNVKAKTYVYRINNNKFRDVFNRRYTYHVIEKLNIEDMRKAAGFLIGTHDFQSFTSLKANTKPTIRTINYIDIKENDGLIVLEVNGNGFLLNMVRIITGTLIEVGKGTIKPNDVEEILQKKSRAEAGPTAAAKGLCLKEIQY</sequence>
<dbReference type="PANTHER" id="PTHR11142">
    <property type="entry name" value="PSEUDOURIDYLATE SYNTHASE"/>
    <property type="match status" value="1"/>
</dbReference>
<dbReference type="PIRSF" id="PIRSF001430">
    <property type="entry name" value="tRNA_psdUrid_synth"/>
    <property type="match status" value="1"/>
</dbReference>
<keyword evidence="2 4" id="KW-0819">tRNA processing</keyword>
<feature type="binding site" evidence="4">
    <location>
        <position position="111"/>
    </location>
    <ligand>
        <name>substrate</name>
    </ligand>
</feature>
<dbReference type="EMBL" id="JAESWC010000007">
    <property type="protein sequence ID" value="MBL4936639.1"/>
    <property type="molecule type" value="Genomic_DNA"/>
</dbReference>
<comment type="caution">
    <text evidence="4">Lacks conserved residue(s) required for the propagation of feature annotation.</text>
</comment>
<dbReference type="HAMAP" id="MF_00171">
    <property type="entry name" value="TruA"/>
    <property type="match status" value="1"/>
</dbReference>
<dbReference type="Gene3D" id="3.30.70.580">
    <property type="entry name" value="Pseudouridine synthase I, catalytic domain, N-terminal subdomain"/>
    <property type="match status" value="1"/>
</dbReference>
<dbReference type="InterPro" id="IPR001406">
    <property type="entry name" value="PsdUridine_synth_TruA"/>
</dbReference>
<dbReference type="CDD" id="cd02570">
    <property type="entry name" value="PseudoU_synth_EcTruA"/>
    <property type="match status" value="1"/>
</dbReference>
<dbReference type="InterPro" id="IPR020097">
    <property type="entry name" value="PsdUridine_synth_TruA_a/b_dom"/>
</dbReference>
<proteinExistence type="inferred from homology"/>
<comment type="caution">
    <text evidence="7">The sequence shown here is derived from an EMBL/GenBank/DDBJ whole genome shotgun (WGS) entry which is preliminary data.</text>
</comment>